<dbReference type="EnsemblProtists" id="PYU1_T004060">
    <property type="protein sequence ID" value="PYU1_T004060"/>
    <property type="gene ID" value="PYU1_G004050"/>
</dbReference>
<dbReference type="Pfam" id="PF09066">
    <property type="entry name" value="B2-adapt-app_C"/>
    <property type="match status" value="1"/>
</dbReference>
<evidence type="ECO:0000259" key="1">
    <source>
        <dbReference type="Pfam" id="PF09066"/>
    </source>
</evidence>
<dbReference type="InParanoid" id="K3WGG9"/>
<protein>
    <recommendedName>
        <fullName evidence="1">Beta-adaptin appendage C-terminal subdomain domain-containing protein</fullName>
    </recommendedName>
</protein>
<keyword evidence="3" id="KW-1185">Reference proteome</keyword>
<sequence>MWEEYHQRYQSNEVQGGRVDSAALVEKMQARSVTCMASGTVNGVEKYVFYAKQRDSRSDWFFFLVVDITLATSNLGVTVRTSSDASESLVEEFVKMTKTTIGDALKKS</sequence>
<dbReference type="GO" id="GO:0006886">
    <property type="term" value="P:intracellular protein transport"/>
    <property type="evidence" value="ECO:0007669"/>
    <property type="project" value="InterPro"/>
</dbReference>
<dbReference type="GO" id="GO:0016192">
    <property type="term" value="P:vesicle-mediated transport"/>
    <property type="evidence" value="ECO:0007669"/>
    <property type="project" value="InterPro"/>
</dbReference>
<dbReference type="InterPro" id="IPR012295">
    <property type="entry name" value="TBP_dom_sf"/>
</dbReference>
<dbReference type="AlphaFoldDB" id="K3WGG9"/>
<dbReference type="VEuPathDB" id="FungiDB:PYU1_G004050"/>
<accession>K3WGG9</accession>
<dbReference type="eggNOG" id="ENOG502SMIJ">
    <property type="taxonomic scope" value="Eukaryota"/>
</dbReference>
<proteinExistence type="predicted"/>
<feature type="domain" description="Beta-adaptin appendage C-terminal subdomain" evidence="1">
    <location>
        <begin position="11"/>
        <end position="98"/>
    </location>
</feature>
<organism evidence="2 3">
    <name type="scientific">Globisporangium ultimum (strain ATCC 200006 / CBS 805.95 / DAOM BR144)</name>
    <name type="common">Pythium ultimum</name>
    <dbReference type="NCBI Taxonomy" id="431595"/>
    <lineage>
        <taxon>Eukaryota</taxon>
        <taxon>Sar</taxon>
        <taxon>Stramenopiles</taxon>
        <taxon>Oomycota</taxon>
        <taxon>Peronosporomycetes</taxon>
        <taxon>Pythiales</taxon>
        <taxon>Pythiaceae</taxon>
        <taxon>Globisporangium</taxon>
    </lineage>
</organism>
<dbReference type="Proteomes" id="UP000019132">
    <property type="component" value="Unassembled WGS sequence"/>
</dbReference>
<dbReference type="Gene3D" id="3.30.310.10">
    <property type="entry name" value="TATA-Binding Protein"/>
    <property type="match status" value="1"/>
</dbReference>
<reference evidence="3" key="2">
    <citation type="submission" date="2010-04" db="EMBL/GenBank/DDBJ databases">
        <authorList>
            <person name="Buell R."/>
            <person name="Hamilton J."/>
            <person name="Hostetler J."/>
        </authorList>
    </citation>
    <scope>NUCLEOTIDE SEQUENCE [LARGE SCALE GENOMIC DNA]</scope>
    <source>
        <strain evidence="3">DAOM:BR144</strain>
    </source>
</reference>
<dbReference type="InterPro" id="IPR015151">
    <property type="entry name" value="B-adaptin_app_sub_C"/>
</dbReference>
<reference evidence="2" key="3">
    <citation type="submission" date="2015-02" db="UniProtKB">
        <authorList>
            <consortium name="EnsemblProtists"/>
        </authorList>
    </citation>
    <scope>IDENTIFICATION</scope>
    <source>
        <strain evidence="2">DAOM BR144</strain>
    </source>
</reference>
<dbReference type="EMBL" id="GL376567">
    <property type="status" value="NOT_ANNOTATED_CDS"/>
    <property type="molecule type" value="Genomic_DNA"/>
</dbReference>
<dbReference type="GO" id="GO:0030131">
    <property type="term" value="C:clathrin adaptor complex"/>
    <property type="evidence" value="ECO:0007669"/>
    <property type="project" value="InterPro"/>
</dbReference>
<dbReference type="HOGENOM" id="CLU_2202317_0_0_1"/>
<evidence type="ECO:0000313" key="3">
    <source>
        <dbReference type="Proteomes" id="UP000019132"/>
    </source>
</evidence>
<reference evidence="3" key="1">
    <citation type="journal article" date="2010" name="Genome Biol.">
        <title>Genome sequence of the necrotrophic plant pathogen Pythium ultimum reveals original pathogenicity mechanisms and effector repertoire.</title>
        <authorList>
            <person name="Levesque C.A."/>
            <person name="Brouwer H."/>
            <person name="Cano L."/>
            <person name="Hamilton J.P."/>
            <person name="Holt C."/>
            <person name="Huitema E."/>
            <person name="Raffaele S."/>
            <person name="Robideau G.P."/>
            <person name="Thines M."/>
            <person name="Win J."/>
            <person name="Zerillo M.M."/>
            <person name="Beakes G.W."/>
            <person name="Boore J.L."/>
            <person name="Busam D."/>
            <person name="Dumas B."/>
            <person name="Ferriera S."/>
            <person name="Fuerstenberg S.I."/>
            <person name="Gachon C.M."/>
            <person name="Gaulin E."/>
            <person name="Govers F."/>
            <person name="Grenville-Briggs L."/>
            <person name="Horner N."/>
            <person name="Hostetler J."/>
            <person name="Jiang R.H."/>
            <person name="Johnson J."/>
            <person name="Krajaejun T."/>
            <person name="Lin H."/>
            <person name="Meijer H.J."/>
            <person name="Moore B."/>
            <person name="Morris P."/>
            <person name="Phuntmart V."/>
            <person name="Puiu D."/>
            <person name="Shetty J."/>
            <person name="Stajich J.E."/>
            <person name="Tripathy S."/>
            <person name="Wawra S."/>
            <person name="van West P."/>
            <person name="Whitty B.R."/>
            <person name="Coutinho P.M."/>
            <person name="Henrissat B."/>
            <person name="Martin F."/>
            <person name="Thomas P.D."/>
            <person name="Tyler B.M."/>
            <person name="De Vries R.P."/>
            <person name="Kamoun S."/>
            <person name="Yandell M."/>
            <person name="Tisserat N."/>
            <person name="Buell C.R."/>
        </authorList>
    </citation>
    <scope>NUCLEOTIDE SEQUENCE</scope>
    <source>
        <strain evidence="3">DAOM:BR144</strain>
    </source>
</reference>
<name>K3WGG9_GLOUD</name>
<evidence type="ECO:0000313" key="2">
    <source>
        <dbReference type="EnsemblProtists" id="PYU1_T004060"/>
    </source>
</evidence>